<dbReference type="Pfam" id="PF20207">
    <property type="entry name" value="DUF6568"/>
    <property type="match status" value="1"/>
</dbReference>
<dbReference type="InterPro" id="IPR017937">
    <property type="entry name" value="Thioredoxin_CS"/>
</dbReference>
<accession>A0ABT4X495</accession>
<evidence type="ECO:0000313" key="3">
    <source>
        <dbReference type="Proteomes" id="UP001211894"/>
    </source>
</evidence>
<dbReference type="SUPFAM" id="SSF52833">
    <property type="entry name" value="Thioredoxin-like"/>
    <property type="match status" value="1"/>
</dbReference>
<evidence type="ECO:0000256" key="1">
    <source>
        <dbReference type="SAM" id="Phobius"/>
    </source>
</evidence>
<dbReference type="Gene3D" id="3.40.30.10">
    <property type="entry name" value="Glutaredoxin"/>
    <property type="match status" value="1"/>
</dbReference>
<proteinExistence type="predicted"/>
<reference evidence="2 3" key="1">
    <citation type="submission" date="2023-01" db="EMBL/GenBank/DDBJ databases">
        <title>Bacillus changyiensis sp. nov., isolated from a coastal deposit.</title>
        <authorList>
            <person name="Xiao G."/>
            <person name="Lai Q."/>
            <person name="Hu Z."/>
            <person name="Shao Z."/>
        </authorList>
    </citation>
    <scope>NUCLEOTIDE SEQUENCE [LARGE SCALE GENOMIC DNA]</scope>
    <source>
        <strain evidence="2 3">CLL-7-23</strain>
    </source>
</reference>
<dbReference type="InterPro" id="IPR046698">
    <property type="entry name" value="PedC-like"/>
</dbReference>
<keyword evidence="1" id="KW-0812">Transmembrane</keyword>
<organism evidence="2 3">
    <name type="scientific">Bacillus changyiensis</name>
    <dbReference type="NCBI Taxonomy" id="3004103"/>
    <lineage>
        <taxon>Bacteria</taxon>
        <taxon>Bacillati</taxon>
        <taxon>Bacillota</taxon>
        <taxon>Bacilli</taxon>
        <taxon>Bacillales</taxon>
        <taxon>Bacillaceae</taxon>
        <taxon>Bacillus</taxon>
    </lineage>
</organism>
<gene>
    <name evidence="2" type="ORF">PJ311_10735</name>
</gene>
<keyword evidence="1" id="KW-0472">Membrane</keyword>
<dbReference type="RefSeq" id="WP_271340939.1">
    <property type="nucleotide sequence ID" value="NZ_JAQKAB010000006.1"/>
</dbReference>
<evidence type="ECO:0000313" key="2">
    <source>
        <dbReference type="EMBL" id="MDA7027084.1"/>
    </source>
</evidence>
<name>A0ABT4X495_9BACI</name>
<keyword evidence="1" id="KW-1133">Transmembrane helix</keyword>
<dbReference type="Proteomes" id="UP001211894">
    <property type="component" value="Unassembled WGS sequence"/>
</dbReference>
<dbReference type="CDD" id="cd02947">
    <property type="entry name" value="TRX_family"/>
    <property type="match status" value="1"/>
</dbReference>
<comment type="caution">
    <text evidence="2">The sequence shown here is derived from an EMBL/GenBank/DDBJ whole genome shotgun (WGS) entry which is preliminary data.</text>
</comment>
<feature type="transmembrane region" description="Helical" evidence="1">
    <location>
        <begin position="5"/>
        <end position="23"/>
    </location>
</feature>
<dbReference type="EMBL" id="JAQKAB010000006">
    <property type="protein sequence ID" value="MDA7027084.1"/>
    <property type="molecule type" value="Genomic_DNA"/>
</dbReference>
<dbReference type="PROSITE" id="PS00194">
    <property type="entry name" value="THIOREDOXIN_1"/>
    <property type="match status" value="1"/>
</dbReference>
<sequence length="136" mass="15923">MKKFVLSLIVVCIAIGIGVYIYMSSVNNNNEYKDISFNNYQTKIKDNKSFFLYVYQTGCPACDELKPTLNKVIKNKKVMVYALELSKYGDEYKDYFIKNNIVSTPTLIHYKNGKEDYRLGEQLITEEKLNKFLNRK</sequence>
<protein>
    <submittedName>
        <fullName evidence="2">Thioredoxin family protein</fullName>
    </submittedName>
</protein>
<keyword evidence="3" id="KW-1185">Reference proteome</keyword>
<dbReference type="InterPro" id="IPR036249">
    <property type="entry name" value="Thioredoxin-like_sf"/>
</dbReference>